<protein>
    <recommendedName>
        <fullName evidence="4">L-ribulose-5-phosphate 4-epimerase</fullName>
        <ecNumber evidence="4">5.1.3.4</ecNumber>
    </recommendedName>
</protein>
<dbReference type="SMART" id="SM01007">
    <property type="entry name" value="Aldolase_II"/>
    <property type="match status" value="1"/>
</dbReference>
<dbReference type="GO" id="GO:0019323">
    <property type="term" value="P:pentose catabolic process"/>
    <property type="evidence" value="ECO:0007669"/>
    <property type="project" value="TreeGrafter"/>
</dbReference>
<evidence type="ECO:0000259" key="7">
    <source>
        <dbReference type="SMART" id="SM01007"/>
    </source>
</evidence>
<dbReference type="GO" id="GO:0046872">
    <property type="term" value="F:metal ion binding"/>
    <property type="evidence" value="ECO:0007669"/>
    <property type="project" value="UniProtKB-KW"/>
</dbReference>
<reference evidence="8 9" key="1">
    <citation type="submission" date="2020-07" db="EMBL/GenBank/DDBJ databases">
        <authorList>
            <person name="Feng X."/>
        </authorList>
    </citation>
    <scope>NUCLEOTIDE SEQUENCE [LARGE SCALE GENOMIC DNA]</scope>
    <source>
        <strain evidence="8 9">JCM14086</strain>
    </source>
</reference>
<keyword evidence="9" id="KW-1185">Reference proteome</keyword>
<comment type="catalytic activity">
    <reaction evidence="1">
        <text>L-ribulose 5-phosphate = D-xylulose 5-phosphate</text>
        <dbReference type="Rhea" id="RHEA:22368"/>
        <dbReference type="ChEBI" id="CHEBI:57737"/>
        <dbReference type="ChEBI" id="CHEBI:58226"/>
        <dbReference type="EC" id="5.1.3.4"/>
    </reaction>
</comment>
<name>A0A7X1E4A9_9BACT</name>
<dbReference type="Pfam" id="PF00596">
    <property type="entry name" value="Aldolase_II"/>
    <property type="match status" value="1"/>
</dbReference>
<dbReference type="InterPro" id="IPR036409">
    <property type="entry name" value="Aldolase_II/adducin_N_sf"/>
</dbReference>
<dbReference type="SUPFAM" id="SSF53639">
    <property type="entry name" value="AraD/HMP-PK domain-like"/>
    <property type="match status" value="1"/>
</dbReference>
<comment type="caution">
    <text evidence="8">The sequence shown here is derived from an EMBL/GenBank/DDBJ whole genome shotgun (WGS) entry which is preliminary data.</text>
</comment>
<organism evidence="8 9">
    <name type="scientific">Puniceicoccus vermicola</name>
    <dbReference type="NCBI Taxonomy" id="388746"/>
    <lineage>
        <taxon>Bacteria</taxon>
        <taxon>Pseudomonadati</taxon>
        <taxon>Verrucomicrobiota</taxon>
        <taxon>Opitutia</taxon>
        <taxon>Puniceicoccales</taxon>
        <taxon>Puniceicoccaceae</taxon>
        <taxon>Puniceicoccus</taxon>
    </lineage>
</organism>
<comment type="similarity">
    <text evidence="3">Belongs to the aldolase class II family. AraD/FucA subfamily.</text>
</comment>
<sequence>MLENLRFEVHEATTQLVENGLVDYFRGNISAFDPRRGLVVIKPRGIDYGKLTPESYLVVSARTGQVVEGLGMPATGIDAHLTLYRDLPDIRSIVGTHSKYATMWAQAGRRIPCLGVAHADFFQGEIPITAPNSDGIDESSYYERVGEQIVNHYERTKEDPSLVPAILVDRLGPVTWGASPMDAARNAVYVELLAELAYGTLVLNPTREPLRDGDIQRHFTIMRKRGVIPSNRIRGRQIEKR</sequence>
<dbReference type="EMBL" id="JACHVA010000080">
    <property type="protein sequence ID" value="MBC2601941.1"/>
    <property type="molecule type" value="Genomic_DNA"/>
</dbReference>
<dbReference type="Gene3D" id="3.40.225.10">
    <property type="entry name" value="Class II aldolase/adducin N-terminal domain"/>
    <property type="match status" value="1"/>
</dbReference>
<dbReference type="Proteomes" id="UP000525652">
    <property type="component" value="Unassembled WGS sequence"/>
</dbReference>
<dbReference type="GO" id="GO:0008742">
    <property type="term" value="F:L-ribulose-phosphate 4-epimerase activity"/>
    <property type="evidence" value="ECO:0007669"/>
    <property type="project" value="UniProtKB-EC"/>
</dbReference>
<dbReference type="PANTHER" id="PTHR22789:SF8">
    <property type="entry name" value="L-RIBULOSE-5-PHOSPHATE 4-EPIMERASE SGBE"/>
    <property type="match status" value="1"/>
</dbReference>
<dbReference type="InterPro" id="IPR001303">
    <property type="entry name" value="Aldolase_II/adducin_N"/>
</dbReference>
<feature type="domain" description="Class II aldolase/adducin N-terminal" evidence="7">
    <location>
        <begin position="7"/>
        <end position="198"/>
    </location>
</feature>
<evidence type="ECO:0000256" key="5">
    <source>
        <dbReference type="ARBA" id="ARBA00022723"/>
    </source>
</evidence>
<keyword evidence="6" id="KW-0862">Zinc</keyword>
<dbReference type="InterPro" id="IPR050197">
    <property type="entry name" value="Aldolase_class_II_sugar_metab"/>
</dbReference>
<evidence type="ECO:0000313" key="8">
    <source>
        <dbReference type="EMBL" id="MBC2601941.1"/>
    </source>
</evidence>
<proteinExistence type="inferred from homology"/>
<dbReference type="EC" id="5.1.3.4" evidence="4"/>
<evidence type="ECO:0000256" key="1">
    <source>
        <dbReference type="ARBA" id="ARBA00001726"/>
    </source>
</evidence>
<evidence type="ECO:0000313" key="9">
    <source>
        <dbReference type="Proteomes" id="UP000525652"/>
    </source>
</evidence>
<dbReference type="GO" id="GO:0005829">
    <property type="term" value="C:cytosol"/>
    <property type="evidence" value="ECO:0007669"/>
    <property type="project" value="TreeGrafter"/>
</dbReference>
<dbReference type="RefSeq" id="WP_185692641.1">
    <property type="nucleotide sequence ID" value="NZ_JACHVA010000080.1"/>
</dbReference>
<dbReference type="PANTHER" id="PTHR22789">
    <property type="entry name" value="FUCULOSE PHOSPHATE ALDOLASE"/>
    <property type="match status" value="1"/>
</dbReference>
<dbReference type="AlphaFoldDB" id="A0A7X1E4A9"/>
<evidence type="ECO:0000256" key="4">
    <source>
        <dbReference type="ARBA" id="ARBA00013186"/>
    </source>
</evidence>
<comment type="cofactor">
    <cofactor evidence="2">
        <name>Zn(2+)</name>
        <dbReference type="ChEBI" id="CHEBI:29105"/>
    </cofactor>
</comment>
<gene>
    <name evidence="8" type="ORF">H5P30_09125</name>
</gene>
<dbReference type="GO" id="GO:0016832">
    <property type="term" value="F:aldehyde-lyase activity"/>
    <property type="evidence" value="ECO:0007669"/>
    <property type="project" value="TreeGrafter"/>
</dbReference>
<evidence type="ECO:0000256" key="6">
    <source>
        <dbReference type="ARBA" id="ARBA00022833"/>
    </source>
</evidence>
<evidence type="ECO:0000256" key="3">
    <source>
        <dbReference type="ARBA" id="ARBA00010037"/>
    </source>
</evidence>
<keyword evidence="5" id="KW-0479">Metal-binding</keyword>
<evidence type="ECO:0000256" key="2">
    <source>
        <dbReference type="ARBA" id="ARBA00001947"/>
    </source>
</evidence>
<accession>A0A7X1E4A9</accession>